<dbReference type="InterPro" id="IPR010071">
    <property type="entry name" value="AA_adenyl_dom"/>
</dbReference>
<dbReference type="Pfam" id="PF00501">
    <property type="entry name" value="AMP-binding"/>
    <property type="match status" value="2"/>
</dbReference>
<dbReference type="GO" id="GO:0003824">
    <property type="term" value="F:catalytic activity"/>
    <property type="evidence" value="ECO:0007669"/>
    <property type="project" value="InterPro"/>
</dbReference>
<dbReference type="NCBIfam" id="TIGR01733">
    <property type="entry name" value="AA-adenyl-dom"/>
    <property type="match status" value="2"/>
</dbReference>
<dbReference type="Pfam" id="PF00668">
    <property type="entry name" value="Condensation"/>
    <property type="match status" value="1"/>
</dbReference>
<dbReference type="InterPro" id="IPR001242">
    <property type="entry name" value="Condensation_dom"/>
</dbReference>
<dbReference type="Gene3D" id="3.40.50.150">
    <property type="entry name" value="Vaccinia Virus protein VP39"/>
    <property type="match status" value="1"/>
</dbReference>
<dbReference type="SUPFAM" id="SSF53474">
    <property type="entry name" value="alpha/beta-Hydrolases"/>
    <property type="match status" value="1"/>
</dbReference>
<name>A0A7X1PM01_9PSED</name>
<proteinExistence type="predicted"/>
<dbReference type="InterPro" id="IPR020806">
    <property type="entry name" value="PKS_PP-bd"/>
</dbReference>
<dbReference type="CDD" id="cd17643">
    <property type="entry name" value="A_NRPS_Cytc1-like"/>
    <property type="match status" value="1"/>
</dbReference>
<dbReference type="Gene3D" id="3.40.50.1820">
    <property type="entry name" value="alpha/beta hydrolase"/>
    <property type="match status" value="1"/>
</dbReference>
<dbReference type="NCBIfam" id="NF003417">
    <property type="entry name" value="PRK04813.1"/>
    <property type="match status" value="3"/>
</dbReference>
<comment type="cofactor">
    <cofactor evidence="1">
        <name>pantetheine 4'-phosphate</name>
        <dbReference type="ChEBI" id="CHEBI:47942"/>
    </cofactor>
</comment>
<dbReference type="EMBL" id="WHUV01000002">
    <property type="protein sequence ID" value="MQA54666.1"/>
    <property type="molecule type" value="Genomic_DNA"/>
</dbReference>
<dbReference type="CDD" id="cd19540">
    <property type="entry name" value="LCL_NRPS-like"/>
    <property type="match status" value="1"/>
</dbReference>
<evidence type="ECO:0000256" key="4">
    <source>
        <dbReference type="ARBA" id="ARBA00022737"/>
    </source>
</evidence>
<dbReference type="CDD" id="cd02440">
    <property type="entry name" value="AdoMet_MTases"/>
    <property type="match status" value="1"/>
</dbReference>
<comment type="caution">
    <text evidence="6">The sequence shown here is derived from an EMBL/GenBank/DDBJ whole genome shotgun (WGS) entry which is preliminary data.</text>
</comment>
<dbReference type="InterPro" id="IPR020845">
    <property type="entry name" value="AMP-binding_CS"/>
</dbReference>
<dbReference type="GO" id="GO:0005829">
    <property type="term" value="C:cytosol"/>
    <property type="evidence" value="ECO:0007669"/>
    <property type="project" value="TreeGrafter"/>
</dbReference>
<dbReference type="InterPro" id="IPR025110">
    <property type="entry name" value="AMP-bd_C"/>
</dbReference>
<dbReference type="Gene3D" id="3.30.559.10">
    <property type="entry name" value="Chloramphenicol acetyltransferase-like domain"/>
    <property type="match status" value="1"/>
</dbReference>
<dbReference type="SUPFAM" id="SSF52777">
    <property type="entry name" value="CoA-dependent acyltransferases"/>
    <property type="match status" value="2"/>
</dbReference>
<dbReference type="InterPro" id="IPR001031">
    <property type="entry name" value="Thioesterase"/>
</dbReference>
<dbReference type="Pfam" id="PF00975">
    <property type="entry name" value="Thioesterase"/>
    <property type="match status" value="1"/>
</dbReference>
<dbReference type="PROSITE" id="PS00012">
    <property type="entry name" value="PHOSPHOPANTETHEINE"/>
    <property type="match status" value="1"/>
</dbReference>
<evidence type="ECO:0000259" key="5">
    <source>
        <dbReference type="PROSITE" id="PS50075"/>
    </source>
</evidence>
<dbReference type="GO" id="GO:0043041">
    <property type="term" value="P:amino acid activation for nonribosomal peptide biosynthetic process"/>
    <property type="evidence" value="ECO:0007669"/>
    <property type="project" value="TreeGrafter"/>
</dbReference>
<dbReference type="InterPro" id="IPR013217">
    <property type="entry name" value="Methyltransf_12"/>
</dbReference>
<dbReference type="Pfam" id="PF13193">
    <property type="entry name" value="AMP-binding_C"/>
    <property type="match status" value="1"/>
</dbReference>
<dbReference type="FunFam" id="3.40.50.980:FF:000002">
    <property type="entry name" value="Enterobactin synthetase component F"/>
    <property type="match status" value="1"/>
</dbReference>
<dbReference type="InterPro" id="IPR009081">
    <property type="entry name" value="PP-bd_ACP"/>
</dbReference>
<protein>
    <submittedName>
        <fullName evidence="6">Amino acid adenylation domain-containing protein</fullName>
    </submittedName>
</protein>
<dbReference type="InterPro" id="IPR006162">
    <property type="entry name" value="Ppantetheine_attach_site"/>
</dbReference>
<dbReference type="SUPFAM" id="SSF53335">
    <property type="entry name" value="S-adenosyl-L-methionine-dependent methyltransferases"/>
    <property type="match status" value="1"/>
</dbReference>
<dbReference type="InterPro" id="IPR020802">
    <property type="entry name" value="TesA-like"/>
</dbReference>
<evidence type="ECO:0000256" key="2">
    <source>
        <dbReference type="ARBA" id="ARBA00022450"/>
    </source>
</evidence>
<dbReference type="SUPFAM" id="SSF47336">
    <property type="entry name" value="ACP-like"/>
    <property type="match status" value="2"/>
</dbReference>
<feature type="domain" description="Carrier" evidence="5">
    <location>
        <begin position="2016"/>
        <end position="2090"/>
    </location>
</feature>
<dbReference type="SMART" id="SM00823">
    <property type="entry name" value="PKS_PP"/>
    <property type="match status" value="2"/>
</dbReference>
<dbReference type="GO" id="GO:0031177">
    <property type="term" value="F:phosphopantetheine binding"/>
    <property type="evidence" value="ECO:0007669"/>
    <property type="project" value="InterPro"/>
</dbReference>
<dbReference type="Pfam" id="PF00550">
    <property type="entry name" value="PP-binding"/>
    <property type="match status" value="2"/>
</dbReference>
<dbReference type="Gene3D" id="1.10.1200.10">
    <property type="entry name" value="ACP-like"/>
    <property type="match status" value="1"/>
</dbReference>
<dbReference type="Gene3D" id="3.40.50.12780">
    <property type="entry name" value="N-terminal domain of ligase-like"/>
    <property type="match status" value="2"/>
</dbReference>
<dbReference type="GO" id="GO:0009403">
    <property type="term" value="P:toxin biosynthetic process"/>
    <property type="evidence" value="ECO:0007669"/>
    <property type="project" value="UniProtKB-ARBA"/>
</dbReference>
<keyword evidence="3" id="KW-0597">Phosphoprotein</keyword>
<evidence type="ECO:0000313" key="6">
    <source>
        <dbReference type="EMBL" id="MQA54666.1"/>
    </source>
</evidence>
<dbReference type="InterPro" id="IPR036736">
    <property type="entry name" value="ACP-like_sf"/>
</dbReference>
<reference evidence="6 7" key="1">
    <citation type="submission" date="2019-10" db="EMBL/GenBank/DDBJ databases">
        <title>Pseudomonas dajingensis sp. nov., isolated from the profound head ulcers of farmed Murray cod (Maccullochella peelii peelii).</title>
        <authorList>
            <person name="Liu Y."/>
        </authorList>
    </citation>
    <scope>NUCLEOTIDE SEQUENCE [LARGE SCALE GENOMIC DNA]</scope>
    <source>
        <strain evidence="6 7">MC042</strain>
    </source>
</reference>
<sequence length="2324" mass="256030">MDKSALATLYLPSPCKTHYKNSGQGRPVMAIYNLPETQNKPLTPRFEVIHEAFQQQATRTPEAVALVFQQQRQTYAELELASDVIAAALKRAGVNPGDIVGVALPRSLELIGCLLGVLKAGAAYLPLDIQYPREHLAQVLADAAPSAVLSTAEDAQALGKLPPSIALLDITCFPDSRVEPEQPQPTGNNVQPGDNAYVIYTSGSTGRPKGVLVTHHNVLRLLSVTQPALGFGNEDTWVLFHSYAFDFSVWEIWGALLTGATLVIVPYTLSRSPREFLQLLVEQRVTILNQTPSAFYQLDSTCEAQPQMAAKLNLRCLIFGGEALDFGRLKAWRRRHGDRPRLINMYGITETTVHVTLLEICADSSLEIGASLVGEALGDLSIHLLDEQLQPVTTGTVGQIYVSGAGLSRGYLNRPSLTAERFVACPFSDNGQRMYRSGDLARQTDSGDLEYLGRADDQVKIRGHRIEPGEIATHLLEHPQVKAAAVIARANELGSMQLLGYVVPQTEVSGSLVDQQVVDSWQAVYEETYRHIDAHDNDSAFEGWNSSYDQQPLPLEEMRSWLHETLASIRRLSPRNVLEIGVGSGLILREIACEAQSYWGIDLSAVTIANLRQVLDDLPHLRDKVTLYQGAAHQLRDLPPARFDTIIINSVAQYFPSLDYLDALLRQLQERLAPGGHLFIGDVRNHDLLSLFATGVIARRNRTTTISCVQATAAIDELVAHENELTIHPDYFCKLARQADNVFGGIDIRLKQAREINELTQYRYDVVLHTEGVPTFSLAEAIAVEWGVEGDPLGRLITLLATEHHDSLRLRGVPYVRVAKEVAWQRSLAEDEPWPDMAVSILGAPDLQHLCSLGAGFGYQGAASWSSLGCEQIDILFWRAREKAFPVGFYQRPATELTLANRPRRAQAEAQLRTELQQWLQERLPLYMQPHAIIAVQKLPLTPNGKLDKRALPAPPRDEGLLPEHAESPLEAALLRLFCNILERDGMGLSQSFFQLGGDSLSAVALAAAIRRELSTEVTVGDIFEAPSIKDLASRLQIGAQTRPALESGPRPERIPLSNAQRRLWLIAQIEAGQSSYNIPLAFDIKGDLVPDVLEGALDDLLHRHEVLRTLIVQDQEGPYQKILPPGASMAPLIYRQCAPEELSTSLSELARQPFDLTQELPLRAILFEIEHKHSVLLLVAHHIALDGWSIAPLLQELSLHYRSRLASGRPAELAPLAIQYADYTLWQQRLLGTAKNPTRLRQEQQHYWCENLHGAPPVLNLPGAAHRPRERSGNGGACIFSLEKPLVAVLQEIARRQHSTLFMVLHTAVLALLTRLGCGNDLSIGVALAGRAEEGLKDSIGLFVNTLVIRTVCNDNSCFTELLQQVREASLGAHANQDLPFDSLVEAVAPSRSLSHHPLFQVLLTLQDTRAPALDLPGASLSQRAINPQTSRFDWALDFCPIPGQGNRIDHLECRLEYSSDLFEHSDMQTLCERFVGLLSAIAESPQQPITHLELRLDHERQAFPEYRSGPDLDLGTDSLYTQFDAQVQRRPDSIALVAGDATLRYAELGERVEMIARHLQRASNYRRLLVGIALGRTTTMVATLLACLKTGTTYLPLDQGYPLERLQQIINDANVDMILGDRPGHALAQHLGDAPWENVEQWLARPLPATSAPWPYDPHHPAYLLYTSGSTGRPKGVLVKQRSLLNLLVSMGRELGISDADTLLACTPISFDISALELFLPLINGASLHLSAADVARDPTALAQYIDDIRPTLMQATPTLWQMLCDAGWKARSPLKILCGGEALPEPLAKRLSLEPGHLYNLYGPTETTIWSMICKLAPGRPPCLGSPVANTRIQLLDPYLKPVLPGVLGEICIAGEGVAVGYLNNPAMTAERFIADPLGPPGTRLYRTGDLGRWSASGELLYCGRRDAQVKLRGHRIELGDIESALCDYPGITQALAALRQDSQSRPVLVAHVMGEPDTTLDIREIRRFLIQRLPDYMIPALIGQVADLPLTPSGKTDRMALALPSPNGSGVPSHNALEQKLIRLFERLLGINGVGREDNFFDLGGDSALAVALARQFSEQGHTMHPADVFQAQTVRALVQRVAPEENIDPAHCGADVLLHLTAPQTTPALFCFHPKEGVGLRFANLLPHLDADQALYAFQSSLLGNNPQYADSIEALAQHYLDELRQVQPHGPYRLLGWSFGGLVAYQAASQLLEEGEKVELLALLDAAPCNDGLRHFTKPAAQARTYAGELQNASHHHLALMTRWTPPPTEVEVLFFSCGSSEQPEHPAPGEWQRLTGRPVTTWHLDCKHGEMLDPHWAPVIAHVIRAYLATPDFTPEA</sequence>
<dbReference type="Pfam" id="PF08242">
    <property type="entry name" value="Methyltransf_12"/>
    <property type="match status" value="1"/>
</dbReference>
<dbReference type="Gene3D" id="3.30.559.30">
    <property type="entry name" value="Nonribosomal peptide synthetase, condensation domain"/>
    <property type="match status" value="1"/>
</dbReference>
<dbReference type="SUPFAM" id="SSF56801">
    <property type="entry name" value="Acetyl-CoA synthetase-like"/>
    <property type="match status" value="2"/>
</dbReference>
<dbReference type="InterPro" id="IPR029063">
    <property type="entry name" value="SAM-dependent_MTases_sf"/>
</dbReference>
<gene>
    <name evidence="6" type="ORF">GDH07_15220</name>
</gene>
<dbReference type="PANTHER" id="PTHR45527:SF14">
    <property type="entry name" value="PLIPASTATIN SYNTHASE SUBUNIT B"/>
    <property type="match status" value="1"/>
</dbReference>
<feature type="domain" description="Carrier" evidence="5">
    <location>
        <begin position="965"/>
        <end position="1040"/>
    </location>
</feature>
<dbReference type="InterPro" id="IPR000873">
    <property type="entry name" value="AMP-dep_synth/lig_dom"/>
</dbReference>
<organism evidence="6 7">
    <name type="scientific">Pseudomonas piscis</name>
    <dbReference type="NCBI Taxonomy" id="2614538"/>
    <lineage>
        <taxon>Bacteria</taxon>
        <taxon>Pseudomonadati</taxon>
        <taxon>Pseudomonadota</taxon>
        <taxon>Gammaproteobacteria</taxon>
        <taxon>Pseudomonadales</taxon>
        <taxon>Pseudomonadaceae</taxon>
        <taxon>Pseudomonas</taxon>
    </lineage>
</organism>
<dbReference type="SMART" id="SM00824">
    <property type="entry name" value="PKS_TE"/>
    <property type="match status" value="1"/>
</dbReference>
<dbReference type="InterPro" id="IPR023213">
    <property type="entry name" value="CAT-like_dom_sf"/>
</dbReference>
<dbReference type="FunFam" id="3.40.50.12780:FF:000012">
    <property type="entry name" value="Non-ribosomal peptide synthetase"/>
    <property type="match status" value="1"/>
</dbReference>
<accession>A0A7X1PM01</accession>
<dbReference type="InterPro" id="IPR042099">
    <property type="entry name" value="ANL_N_sf"/>
</dbReference>
<evidence type="ECO:0000256" key="1">
    <source>
        <dbReference type="ARBA" id="ARBA00001957"/>
    </source>
</evidence>
<dbReference type="PANTHER" id="PTHR45527">
    <property type="entry name" value="NONRIBOSOMAL PEPTIDE SYNTHETASE"/>
    <property type="match status" value="1"/>
</dbReference>
<evidence type="ECO:0000256" key="3">
    <source>
        <dbReference type="ARBA" id="ARBA00022553"/>
    </source>
</evidence>
<evidence type="ECO:0000313" key="7">
    <source>
        <dbReference type="Proteomes" id="UP000486534"/>
    </source>
</evidence>
<dbReference type="Gene3D" id="3.30.300.30">
    <property type="match status" value="3"/>
</dbReference>
<dbReference type="InterPro" id="IPR045851">
    <property type="entry name" value="AMP-bd_C_sf"/>
</dbReference>
<dbReference type="PROSITE" id="PS00455">
    <property type="entry name" value="AMP_BINDING"/>
    <property type="match status" value="2"/>
</dbReference>
<dbReference type="PROSITE" id="PS50075">
    <property type="entry name" value="CARRIER"/>
    <property type="match status" value="2"/>
</dbReference>
<dbReference type="FunFam" id="3.40.50.980:FF:000001">
    <property type="entry name" value="Non-ribosomal peptide synthetase"/>
    <property type="match status" value="1"/>
</dbReference>
<keyword evidence="4" id="KW-0677">Repeat</keyword>
<dbReference type="Proteomes" id="UP000486534">
    <property type="component" value="Unassembled WGS sequence"/>
</dbReference>
<dbReference type="InterPro" id="IPR029058">
    <property type="entry name" value="AB_hydrolase_fold"/>
</dbReference>
<keyword evidence="2" id="KW-0596">Phosphopantetheine</keyword>